<reference evidence="3" key="1">
    <citation type="journal article" date="2021" name="PeerJ">
        <title>Extensive microbial diversity within the chicken gut microbiome revealed by metagenomics and culture.</title>
        <authorList>
            <person name="Gilroy R."/>
            <person name="Ravi A."/>
            <person name="Getino M."/>
            <person name="Pursley I."/>
            <person name="Horton D.L."/>
            <person name="Alikhan N.F."/>
            <person name="Baker D."/>
            <person name="Gharbi K."/>
            <person name="Hall N."/>
            <person name="Watson M."/>
            <person name="Adriaenssens E.M."/>
            <person name="Foster-Nyarko E."/>
            <person name="Jarju S."/>
            <person name="Secka A."/>
            <person name="Antonio M."/>
            <person name="Oren A."/>
            <person name="Chaudhuri R.R."/>
            <person name="La Ragione R."/>
            <person name="Hildebrand F."/>
            <person name="Pallen M.J."/>
        </authorList>
    </citation>
    <scope>NUCLEOTIDE SEQUENCE</scope>
    <source>
        <strain evidence="3">ChiBcec2-3848</strain>
    </source>
</reference>
<dbReference type="InterPro" id="IPR019734">
    <property type="entry name" value="TPR_rpt"/>
</dbReference>
<feature type="repeat" description="TPR" evidence="1">
    <location>
        <begin position="267"/>
        <end position="300"/>
    </location>
</feature>
<dbReference type="Proteomes" id="UP000823886">
    <property type="component" value="Unassembled WGS sequence"/>
</dbReference>
<feature type="signal peptide" evidence="2">
    <location>
        <begin position="1"/>
        <end position="16"/>
    </location>
</feature>
<feature type="repeat" description="TPR" evidence="1">
    <location>
        <begin position="62"/>
        <end position="95"/>
    </location>
</feature>
<dbReference type="Pfam" id="PF13432">
    <property type="entry name" value="TPR_16"/>
    <property type="match status" value="2"/>
</dbReference>
<evidence type="ECO:0000313" key="4">
    <source>
        <dbReference type="Proteomes" id="UP000823886"/>
    </source>
</evidence>
<accession>A0A9D2TA80</accession>
<dbReference type="PANTHER" id="PTHR44177:SF1">
    <property type="entry name" value="TETRATRICOPEPTIDE REPEAT PROTEIN 8"/>
    <property type="match status" value="1"/>
</dbReference>
<dbReference type="PROSITE" id="PS50005">
    <property type="entry name" value="TPR"/>
    <property type="match status" value="4"/>
</dbReference>
<sequence>MRKTRLKIKGFLAVCAAVCLLGGCGKDTPTDYELGNESLEKGDYTEAIGYFQAAVEAEDHALEAWRGIGISWTEQNSFEKAQEAFEAASRLAEESGKAMQRDIALYLANAQYQQGDYAGCIETCTELLKKQRVKDAYFLRGSAYLYQDEYKKAAENFAKVISGSKDYEDYLDIYRVYLACDMNADGEEYLERALEISAKEPEDHYNKGRIYYYLDEYQEASGELEQALEGEYVQAAVYLGKVSMASGDTENARRMFERCLEEKELKAEGYNGLAYCAAETQDYDSALDYIEKGLEENDDRTRQALLFNEIVFYEKKADFASAKQKMSEYLELYPADENAVRENYFLQTR</sequence>
<dbReference type="InterPro" id="IPR028796">
    <property type="entry name" value="BBS8"/>
</dbReference>
<feature type="repeat" description="TPR" evidence="1">
    <location>
        <begin position="28"/>
        <end position="61"/>
    </location>
</feature>
<dbReference type="InterPro" id="IPR011990">
    <property type="entry name" value="TPR-like_helical_dom_sf"/>
</dbReference>
<keyword evidence="2" id="KW-0732">Signal</keyword>
<organism evidence="3 4">
    <name type="scientific">Candidatus Blautia merdavium</name>
    <dbReference type="NCBI Taxonomy" id="2838494"/>
    <lineage>
        <taxon>Bacteria</taxon>
        <taxon>Bacillati</taxon>
        <taxon>Bacillota</taxon>
        <taxon>Clostridia</taxon>
        <taxon>Lachnospirales</taxon>
        <taxon>Lachnospiraceae</taxon>
        <taxon>Blautia</taxon>
    </lineage>
</organism>
<protein>
    <submittedName>
        <fullName evidence="3">Tetratricopeptide repeat protein</fullName>
    </submittedName>
</protein>
<comment type="caution">
    <text evidence="3">The sequence shown here is derived from an EMBL/GenBank/DDBJ whole genome shotgun (WGS) entry which is preliminary data.</text>
</comment>
<dbReference type="SMART" id="SM00028">
    <property type="entry name" value="TPR"/>
    <property type="match status" value="7"/>
</dbReference>
<gene>
    <name evidence="3" type="ORF">H9753_05405</name>
</gene>
<dbReference type="SUPFAM" id="SSF48452">
    <property type="entry name" value="TPR-like"/>
    <property type="match status" value="2"/>
</dbReference>
<keyword evidence="1" id="KW-0802">TPR repeat</keyword>
<name>A0A9D2TA80_9FIRM</name>
<dbReference type="Pfam" id="PF14559">
    <property type="entry name" value="TPR_19"/>
    <property type="match status" value="1"/>
</dbReference>
<feature type="repeat" description="TPR" evidence="1">
    <location>
        <begin position="134"/>
        <end position="167"/>
    </location>
</feature>
<dbReference type="PANTHER" id="PTHR44177">
    <property type="entry name" value="TETRATRICOPEPTIDE REPEAT PROTEIN 8"/>
    <property type="match status" value="1"/>
</dbReference>
<evidence type="ECO:0000313" key="3">
    <source>
        <dbReference type="EMBL" id="HJC63040.1"/>
    </source>
</evidence>
<dbReference type="EMBL" id="DWVZ01000068">
    <property type="protein sequence ID" value="HJC63040.1"/>
    <property type="molecule type" value="Genomic_DNA"/>
</dbReference>
<evidence type="ECO:0000256" key="2">
    <source>
        <dbReference type="SAM" id="SignalP"/>
    </source>
</evidence>
<reference evidence="3" key="2">
    <citation type="submission" date="2021-04" db="EMBL/GenBank/DDBJ databases">
        <authorList>
            <person name="Gilroy R."/>
        </authorList>
    </citation>
    <scope>NUCLEOTIDE SEQUENCE</scope>
    <source>
        <strain evidence="3">ChiBcec2-3848</strain>
    </source>
</reference>
<feature type="chain" id="PRO_5038350817" evidence="2">
    <location>
        <begin position="17"/>
        <end position="349"/>
    </location>
</feature>
<dbReference type="AlphaFoldDB" id="A0A9D2TA80"/>
<proteinExistence type="predicted"/>
<dbReference type="Gene3D" id="1.25.40.10">
    <property type="entry name" value="Tetratricopeptide repeat domain"/>
    <property type="match status" value="4"/>
</dbReference>
<dbReference type="PROSITE" id="PS51257">
    <property type="entry name" value="PROKAR_LIPOPROTEIN"/>
    <property type="match status" value="1"/>
</dbReference>
<evidence type="ECO:0000256" key="1">
    <source>
        <dbReference type="PROSITE-ProRule" id="PRU00339"/>
    </source>
</evidence>